<dbReference type="Proteomes" id="UP001562425">
    <property type="component" value="Unassembled WGS sequence"/>
</dbReference>
<dbReference type="InterPro" id="IPR011989">
    <property type="entry name" value="ARM-like"/>
</dbReference>
<dbReference type="AlphaFoldDB" id="A0ABD1DP39"/>
<gene>
    <name evidence="2" type="ORF">pipiens_006989</name>
</gene>
<dbReference type="SUPFAM" id="SSF48371">
    <property type="entry name" value="ARM repeat"/>
    <property type="match status" value="1"/>
</dbReference>
<feature type="region of interest" description="Disordered" evidence="1">
    <location>
        <begin position="707"/>
        <end position="782"/>
    </location>
</feature>
<reference evidence="2 3" key="1">
    <citation type="submission" date="2024-05" db="EMBL/GenBank/DDBJ databases">
        <title>Culex pipiens pipiens assembly and annotation.</title>
        <authorList>
            <person name="Alout H."/>
            <person name="Durand T."/>
        </authorList>
    </citation>
    <scope>NUCLEOTIDE SEQUENCE [LARGE SCALE GENOMIC DNA]</scope>
    <source>
        <strain evidence="2">HA-2024</strain>
        <tissue evidence="2">Whole body</tissue>
    </source>
</reference>
<protein>
    <recommendedName>
        <fullName evidence="4">Pre-rRNA-processing protein RIX1 N-terminal domain-containing protein</fullName>
    </recommendedName>
</protein>
<evidence type="ECO:0008006" key="4">
    <source>
        <dbReference type="Google" id="ProtNLM"/>
    </source>
</evidence>
<dbReference type="EMBL" id="JBEHCU010005085">
    <property type="protein sequence ID" value="KAL1400970.1"/>
    <property type="molecule type" value="Genomic_DNA"/>
</dbReference>
<feature type="non-terminal residue" evidence="2">
    <location>
        <position position="838"/>
    </location>
</feature>
<dbReference type="Gene3D" id="1.25.10.10">
    <property type="entry name" value="Leucine-rich Repeat Variant"/>
    <property type="match status" value="1"/>
</dbReference>
<accession>A0ABD1DP39</accession>
<dbReference type="PANTHER" id="PTHR34105:SF1">
    <property type="entry name" value="PROLINE-, GLUTAMIC ACID- AND LEUCINE-RICH PROTEIN 1"/>
    <property type="match status" value="1"/>
</dbReference>
<feature type="region of interest" description="Disordered" evidence="1">
    <location>
        <begin position="634"/>
        <end position="657"/>
    </location>
</feature>
<name>A0ABD1DP39_CULPP</name>
<evidence type="ECO:0000313" key="3">
    <source>
        <dbReference type="Proteomes" id="UP001562425"/>
    </source>
</evidence>
<feature type="compositionally biased region" description="Acidic residues" evidence="1">
    <location>
        <begin position="710"/>
        <end position="721"/>
    </location>
</feature>
<keyword evidence="3" id="KW-1185">Reference proteome</keyword>
<evidence type="ECO:0000256" key="1">
    <source>
        <dbReference type="SAM" id="MobiDB-lite"/>
    </source>
</evidence>
<sequence>MEGVSKIFGGVVDVKEGNFRQLLVALDEHQTLWTEPQHEIESHFAKIGSLLGSALTRDRGLTALAHLIPQCPLEILEGKLQYYINVCAKVCNQRGHVATVPLAYDVLKQLLLKSLESSDLNKLIISNIPKLLDNVTSNADSSTRGATLDFLETAMRHFPGVTGSAKNRIEDYLYSLVDSDDASVVHRTGTCLLLLQQIRGGGQHGTLHKKTWDEYQCKLVDTIHELLGRVFEHTPETFDVDENLECLKLPALVVEDEPVDAARRIVTRLLNLICYLEKAVVGAYPVAKPFRPMKLLNVVLRGHSVSCQMMAKNSILENVALGMFLPQIQAQLLKLLDGMVLVLKSYLFPFRNLLTDLFDQCLKGTVTVDGKGRKKSYISLRTKVYGSIAVWCETVKFGSGIEEISDSLLENIVQDVAPYEPEVTLQVNASRQKLSAKAKKKLQKEQNAATALAKNHTSGSLEISKHLQSDYCNEVLCLAALRCLAKVLDAAGCFIKPVMQKLLQEKIVSLCVSVFSQLNTGAKQNLYFEPNCRQALLVALNSLIINPHHLCPPPLQYGVTMFSAAESQDPNVDVRSKAAELARGAETLLHPRKEVFYFPLEENAVKDMLAAKKKHPLNAVFFQEKEKRSMPITFEKVKSQESSEMQSESDDSPKEDEPIARVEEITIEEDQPSAVVYDLGDDETEADFNRGQLQKSTAEKTVESAAIVLDSEEDNEVEVVETEQTNESKREEPKPTADEPSVEKLGTPKKPTNRGLQDSPVEKTDTTRRASAKATTVNPGALRDDYLIQRTKQKVKVPPRREANQSEIMKQLAALTLALFATVALGQRVAPGVNPGHY</sequence>
<organism evidence="2 3">
    <name type="scientific">Culex pipiens pipiens</name>
    <name type="common">Northern house mosquito</name>
    <dbReference type="NCBI Taxonomy" id="38569"/>
    <lineage>
        <taxon>Eukaryota</taxon>
        <taxon>Metazoa</taxon>
        <taxon>Ecdysozoa</taxon>
        <taxon>Arthropoda</taxon>
        <taxon>Hexapoda</taxon>
        <taxon>Insecta</taxon>
        <taxon>Pterygota</taxon>
        <taxon>Neoptera</taxon>
        <taxon>Endopterygota</taxon>
        <taxon>Diptera</taxon>
        <taxon>Nematocera</taxon>
        <taxon>Culicoidea</taxon>
        <taxon>Culicidae</taxon>
        <taxon>Culicinae</taxon>
        <taxon>Culicini</taxon>
        <taxon>Culex</taxon>
        <taxon>Culex</taxon>
    </lineage>
</organism>
<feature type="compositionally biased region" description="Basic and acidic residues" evidence="1">
    <location>
        <begin position="726"/>
        <end position="737"/>
    </location>
</feature>
<dbReference type="InterPro" id="IPR016024">
    <property type="entry name" value="ARM-type_fold"/>
</dbReference>
<dbReference type="PANTHER" id="PTHR34105">
    <property type="entry name" value="PROLINE-, GLUTAMIC ACID- AND LEUCINE-RICH PROTEIN 1"/>
    <property type="match status" value="1"/>
</dbReference>
<evidence type="ECO:0000313" key="2">
    <source>
        <dbReference type="EMBL" id="KAL1400970.1"/>
    </source>
</evidence>
<comment type="caution">
    <text evidence="2">The sequence shown here is derived from an EMBL/GenBank/DDBJ whole genome shotgun (WGS) entry which is preliminary data.</text>
</comment>
<proteinExistence type="predicted"/>